<dbReference type="PANTHER" id="PTHR11085:SF9">
    <property type="entry name" value="NAD-DEPENDENT PROTEIN DEACETYLASE SIRTUIN-1"/>
    <property type="match status" value="1"/>
</dbReference>
<evidence type="ECO:0000313" key="11">
    <source>
        <dbReference type="Proteomes" id="UP000780801"/>
    </source>
</evidence>
<accession>A0A9P6KCK7</accession>
<feature type="binding site" evidence="7">
    <location>
        <position position="663"/>
    </location>
    <ligand>
        <name>Zn(2+)</name>
        <dbReference type="ChEBI" id="CHEBI:29105"/>
    </ligand>
</feature>
<dbReference type="InterPro" id="IPR029035">
    <property type="entry name" value="DHS-like_NAD/FAD-binding_dom"/>
</dbReference>
<feature type="region of interest" description="Disordered" evidence="8">
    <location>
        <begin position="842"/>
        <end position="920"/>
    </location>
</feature>
<feature type="compositionally biased region" description="Basic residues" evidence="8">
    <location>
        <begin position="1070"/>
        <end position="1083"/>
    </location>
</feature>
<comment type="caution">
    <text evidence="10">The sequence shown here is derived from an EMBL/GenBank/DDBJ whole genome shotgun (WGS) entry which is preliminary data.</text>
</comment>
<dbReference type="PANTHER" id="PTHR11085">
    <property type="entry name" value="NAD-DEPENDENT PROTEIN DEACYLASE SIRTUIN-5, MITOCHONDRIAL-RELATED"/>
    <property type="match status" value="1"/>
</dbReference>
<comment type="similarity">
    <text evidence="2">Belongs to the sirtuin family. Class I subfamily.</text>
</comment>
<feature type="compositionally biased region" description="Acidic residues" evidence="8">
    <location>
        <begin position="906"/>
        <end position="919"/>
    </location>
</feature>
<gene>
    <name evidence="10" type="primary">SIR2_1</name>
    <name evidence="10" type="ORF">BGW38_003596</name>
</gene>
<evidence type="ECO:0000256" key="2">
    <source>
        <dbReference type="ARBA" id="ARBA00006924"/>
    </source>
</evidence>
<feature type="compositionally biased region" description="Polar residues" evidence="8">
    <location>
        <begin position="985"/>
        <end position="996"/>
    </location>
</feature>
<keyword evidence="4 7" id="KW-0479">Metal-binding</keyword>
<evidence type="ECO:0000256" key="3">
    <source>
        <dbReference type="ARBA" id="ARBA00022679"/>
    </source>
</evidence>
<feature type="compositionally biased region" description="Acidic residues" evidence="8">
    <location>
        <begin position="863"/>
        <end position="872"/>
    </location>
</feature>
<feature type="active site" description="Proton acceptor" evidence="7">
    <location>
        <position position="631"/>
    </location>
</feature>
<dbReference type="InterPro" id="IPR026591">
    <property type="entry name" value="Sirtuin_cat_small_dom_sf"/>
</dbReference>
<feature type="domain" description="Deacetylase sirtuin-type" evidence="9">
    <location>
        <begin position="506"/>
        <end position="856"/>
    </location>
</feature>
<dbReference type="AlphaFoldDB" id="A0A9P6KCK7"/>
<feature type="compositionally biased region" description="Basic residues" evidence="8">
    <location>
        <begin position="677"/>
        <end position="686"/>
    </location>
</feature>
<protein>
    <submittedName>
        <fullName evidence="10">NAD-dependent histone deacetylase sir2</fullName>
    </submittedName>
</protein>
<dbReference type="Gene3D" id="3.30.1600.10">
    <property type="entry name" value="SIR2/SIRT2 'Small Domain"/>
    <property type="match status" value="1"/>
</dbReference>
<dbReference type="Pfam" id="PF02146">
    <property type="entry name" value="SIR2"/>
    <property type="match status" value="1"/>
</dbReference>
<feature type="compositionally biased region" description="Polar residues" evidence="8">
    <location>
        <begin position="1"/>
        <end position="21"/>
    </location>
</feature>
<feature type="region of interest" description="Disordered" evidence="8">
    <location>
        <begin position="350"/>
        <end position="370"/>
    </location>
</feature>
<feature type="binding site" evidence="7">
    <location>
        <position position="642"/>
    </location>
    <ligand>
        <name>Zn(2+)</name>
        <dbReference type="ChEBI" id="CHEBI:29105"/>
    </ligand>
</feature>
<dbReference type="PROSITE" id="PS50305">
    <property type="entry name" value="SIRTUIN"/>
    <property type="match status" value="1"/>
</dbReference>
<feature type="compositionally biased region" description="Low complexity" evidence="8">
    <location>
        <begin position="224"/>
        <end position="233"/>
    </location>
</feature>
<feature type="compositionally biased region" description="Low complexity" evidence="8">
    <location>
        <begin position="199"/>
        <end position="211"/>
    </location>
</feature>
<keyword evidence="11" id="KW-1185">Reference proteome</keyword>
<feature type="compositionally biased region" description="Polar residues" evidence="8">
    <location>
        <begin position="1154"/>
        <end position="1168"/>
    </location>
</feature>
<keyword evidence="6" id="KW-0520">NAD</keyword>
<keyword evidence="5 7" id="KW-0862">Zinc</keyword>
<dbReference type="GO" id="GO:0046872">
    <property type="term" value="F:metal ion binding"/>
    <property type="evidence" value="ECO:0007669"/>
    <property type="project" value="UniProtKB-KW"/>
</dbReference>
<evidence type="ECO:0000256" key="7">
    <source>
        <dbReference type="PROSITE-ProRule" id="PRU00236"/>
    </source>
</evidence>
<reference evidence="10" key="1">
    <citation type="journal article" date="2020" name="Fungal Divers.">
        <title>Resolving the Mortierellaceae phylogeny through synthesis of multi-gene phylogenetics and phylogenomics.</title>
        <authorList>
            <person name="Vandepol N."/>
            <person name="Liber J."/>
            <person name="Desiro A."/>
            <person name="Na H."/>
            <person name="Kennedy M."/>
            <person name="Barry K."/>
            <person name="Grigoriev I.V."/>
            <person name="Miller A.N."/>
            <person name="O'Donnell K."/>
            <person name="Stajich J.E."/>
            <person name="Bonito G."/>
        </authorList>
    </citation>
    <scope>NUCLEOTIDE SEQUENCE</scope>
    <source>
        <strain evidence="10">KOD1015</strain>
    </source>
</reference>
<sequence length="1168" mass="127600">MPQSSHQLQSQDSRTTTTIQNARLLPPADMAHHNSNRPDSPVTRKRTEDTDDDDSAFGWDEPNSASGSRSLPPTKRSKTSPPLLPKVTGLGGVADTDSCSHVHIAHSFDALTNTSDLFPSHGAILATEGPLLSPRALPLSDTLLNLATPTATLPLNTELFSTSQPTIAPTLSTSEKRYSPASAHDAMQSKSRKLDDGESTSTSSSNTTSISGNRPLSPPPLQGSPPFRARSPPFSRSATAILESFSKPGENSLDSLNLGTPILGSNNTVVERAMGVITTAGSAAGSRLTSPGPRTVATADIFSSSDNVKDDQDVDVAVMQTVSDEEEEEEDSFHESTIGDIFAGLQQVDDDSQEDNHDEDDDDSGKGDLMAHFKSDQHSLSGSDEEADYGGLISVDVDSDNDSSVGDQGEEGEDNVSEGSPFHDPDPLCQDLFTEEESNEILEEAIIHGAGYIVRNYIQTGLVSVKKLLLMIHPGKQLKIPARYTERELIFQFYTRMQKYIMSRRRLANVHSLEHVVELLKTSRNIMVLTGAGVSVSCGIPDFRSEDGIYSRLSEFELDDPQQMFDLRFFKERPEVFFSFAREIFPSNFTPSPSHYFIRLLEKQGQLLRNYTQNIDTLEQKAGIESVLQCHGSFATASCVDCGHQVQGNEIEESIFKQVVAYCKECRTPTPPPTTKAKAKAKKRSKMGYNSDSDEDDENSDEERAKRNRGLMKPDIVFFDQLPHSVPQILINRTPNHMMDFDVQLLGNCDTIVAELCRMAGWELRHEKLPNGTSDLPDMDLHTNADGSGQGGRAAWTFVEPNTYLFDGAVVSKNDFSHIAARIQRVQSSTAHGSLLRSIMSDMESGDNEEEEEDEEGHININNDEDEDEEGSDDNRDQDDGNDRAGSELEEGGRPVKLMNSSRDDVESEIEINDDDDEDHFMSSQGTMHTDRMSVIEMDTATTAVATRIEEGMSEAMRIDAEQIPLSVETTQLNKSGHPMPSGFATGTTEPRSGSISEIHREGSLSSAEAASEESPVKIHGGSGDGEDEEEIRIRVMFTEKMPKDLGEEDVSCPTEDDSLDTVHSSPSHSHGHHHHHHHHHRSPTPPSPGRRGSGAGSSHGRCPSVELVPISEDIQHEVEEEAKEMTDVGTTGEKESMALPTTLERSGDLLLGSTGTAATSQAESSKL</sequence>
<feature type="compositionally biased region" description="Basic and acidic residues" evidence="8">
    <location>
        <begin position="873"/>
        <end position="894"/>
    </location>
</feature>
<feature type="binding site" evidence="7">
    <location>
        <position position="666"/>
    </location>
    <ligand>
        <name>Zn(2+)</name>
        <dbReference type="ChEBI" id="CHEBI:29105"/>
    </ligand>
</feature>
<evidence type="ECO:0000256" key="1">
    <source>
        <dbReference type="ARBA" id="ARBA00001947"/>
    </source>
</evidence>
<feature type="compositionally biased region" description="Acidic residues" evidence="8">
    <location>
        <begin position="1047"/>
        <end position="1060"/>
    </location>
</feature>
<feature type="compositionally biased region" description="Acidic residues" evidence="8">
    <location>
        <begin position="844"/>
        <end position="856"/>
    </location>
</feature>
<dbReference type="GO" id="GO:0070403">
    <property type="term" value="F:NAD+ binding"/>
    <property type="evidence" value="ECO:0007669"/>
    <property type="project" value="InterPro"/>
</dbReference>
<dbReference type="SUPFAM" id="SSF52467">
    <property type="entry name" value="DHS-like NAD/FAD-binding domain"/>
    <property type="match status" value="1"/>
</dbReference>
<name>A0A9P6KCK7_9FUNG</name>
<evidence type="ECO:0000256" key="8">
    <source>
        <dbReference type="SAM" id="MobiDB-lite"/>
    </source>
</evidence>
<dbReference type="OrthoDB" id="420264at2759"/>
<dbReference type="GO" id="GO:0005634">
    <property type="term" value="C:nucleus"/>
    <property type="evidence" value="ECO:0007669"/>
    <property type="project" value="TreeGrafter"/>
</dbReference>
<evidence type="ECO:0000313" key="10">
    <source>
        <dbReference type="EMBL" id="KAF9579938.1"/>
    </source>
</evidence>
<feature type="region of interest" description="Disordered" evidence="8">
    <location>
        <begin position="166"/>
        <end position="233"/>
    </location>
</feature>
<feature type="compositionally biased region" description="Acidic residues" evidence="8">
    <location>
        <begin position="692"/>
        <end position="701"/>
    </location>
</feature>
<dbReference type="InterPro" id="IPR050134">
    <property type="entry name" value="NAD-dep_sirtuin_deacylases"/>
</dbReference>
<evidence type="ECO:0000256" key="6">
    <source>
        <dbReference type="ARBA" id="ARBA00023027"/>
    </source>
</evidence>
<feature type="region of interest" description="Disordered" evidence="8">
    <location>
        <begin position="1"/>
        <end position="89"/>
    </location>
</feature>
<dbReference type="Gene3D" id="3.40.50.1220">
    <property type="entry name" value="TPP-binding domain"/>
    <property type="match status" value="1"/>
</dbReference>
<evidence type="ECO:0000256" key="4">
    <source>
        <dbReference type="ARBA" id="ARBA00022723"/>
    </source>
</evidence>
<feature type="region of interest" description="Disordered" evidence="8">
    <location>
        <begin position="393"/>
        <end position="426"/>
    </location>
</feature>
<evidence type="ECO:0000259" key="9">
    <source>
        <dbReference type="PROSITE" id="PS50305"/>
    </source>
</evidence>
<dbReference type="InterPro" id="IPR003000">
    <property type="entry name" value="Sirtuin"/>
</dbReference>
<comment type="cofactor">
    <cofactor evidence="1">
        <name>Zn(2+)</name>
        <dbReference type="ChEBI" id="CHEBI:29105"/>
    </cofactor>
</comment>
<feature type="region of interest" description="Disordered" evidence="8">
    <location>
        <begin position="669"/>
        <end position="706"/>
    </location>
</feature>
<feature type="compositionally biased region" description="Acidic residues" evidence="8">
    <location>
        <begin position="350"/>
        <end position="363"/>
    </location>
</feature>
<keyword evidence="3" id="KW-0808">Transferase</keyword>
<dbReference type="GO" id="GO:0046970">
    <property type="term" value="F:histone H4K16 deacetylase activity, NAD-dependent"/>
    <property type="evidence" value="ECO:0007669"/>
    <property type="project" value="TreeGrafter"/>
</dbReference>
<dbReference type="InterPro" id="IPR026590">
    <property type="entry name" value="Ssirtuin_cat_dom"/>
</dbReference>
<dbReference type="EMBL" id="JAABOA010002383">
    <property type="protein sequence ID" value="KAF9579938.1"/>
    <property type="molecule type" value="Genomic_DNA"/>
</dbReference>
<feature type="binding site" evidence="7">
    <location>
        <position position="639"/>
    </location>
    <ligand>
        <name>Zn(2+)</name>
        <dbReference type="ChEBI" id="CHEBI:29105"/>
    </ligand>
</feature>
<feature type="region of interest" description="Disordered" evidence="8">
    <location>
        <begin position="972"/>
        <end position="1168"/>
    </location>
</feature>
<organism evidence="10 11">
    <name type="scientific">Lunasporangiospora selenospora</name>
    <dbReference type="NCBI Taxonomy" id="979761"/>
    <lineage>
        <taxon>Eukaryota</taxon>
        <taxon>Fungi</taxon>
        <taxon>Fungi incertae sedis</taxon>
        <taxon>Mucoromycota</taxon>
        <taxon>Mortierellomycotina</taxon>
        <taxon>Mortierellomycetes</taxon>
        <taxon>Mortierellales</taxon>
        <taxon>Mortierellaceae</taxon>
        <taxon>Lunasporangiospora</taxon>
    </lineage>
</organism>
<evidence type="ECO:0000256" key="5">
    <source>
        <dbReference type="ARBA" id="ARBA00022833"/>
    </source>
</evidence>
<proteinExistence type="inferred from homology"/>
<dbReference type="Proteomes" id="UP000780801">
    <property type="component" value="Unassembled WGS sequence"/>
</dbReference>